<organism evidence="1 2">
    <name type="scientific">Streptomyces chrestomyceticus</name>
    <dbReference type="NCBI Taxonomy" id="68185"/>
    <lineage>
        <taxon>Bacteria</taxon>
        <taxon>Bacillati</taxon>
        <taxon>Actinomycetota</taxon>
        <taxon>Actinomycetes</taxon>
        <taxon>Kitasatosporales</taxon>
        <taxon>Streptomycetaceae</taxon>
        <taxon>Streptomyces</taxon>
    </lineage>
</organism>
<comment type="caution">
    <text evidence="1">The sequence shown here is derived from an EMBL/GenBank/DDBJ whole genome shotgun (WGS) entry which is preliminary data.</text>
</comment>
<proteinExistence type="predicted"/>
<reference evidence="1 2" key="1">
    <citation type="submission" date="2023-08" db="EMBL/GenBank/DDBJ databases">
        <authorList>
            <person name="Sharma P."/>
            <person name="Verma V."/>
            <person name="Mohan M.K."/>
            <person name="Dubey A.K."/>
        </authorList>
    </citation>
    <scope>NUCLEOTIDE SEQUENCE [LARGE SCALE GENOMIC DNA]</scope>
    <source>
        <strain evidence="1 2">ADP4</strain>
    </source>
</reference>
<evidence type="ECO:0000313" key="2">
    <source>
        <dbReference type="Proteomes" id="UP001348265"/>
    </source>
</evidence>
<protein>
    <submittedName>
        <fullName evidence="1">Uncharacterized protein</fullName>
    </submittedName>
</protein>
<accession>A0ABU7WT12</accession>
<name>A0ABU7WT12_9ACTN</name>
<dbReference type="RefSeq" id="WP_331786451.1">
    <property type="nucleotide sequence ID" value="NZ_JAVFKM010000004.1"/>
</dbReference>
<dbReference type="Proteomes" id="UP001348265">
    <property type="component" value="Unassembled WGS sequence"/>
</dbReference>
<gene>
    <name evidence="1" type="ORF">RB636_11815</name>
</gene>
<dbReference type="EMBL" id="JAVFKM010000004">
    <property type="protein sequence ID" value="MEF3113873.1"/>
    <property type="molecule type" value="Genomic_DNA"/>
</dbReference>
<evidence type="ECO:0000313" key="1">
    <source>
        <dbReference type="EMBL" id="MEF3113873.1"/>
    </source>
</evidence>
<keyword evidence="2" id="KW-1185">Reference proteome</keyword>
<sequence length="69" mass="8417">MAKDLRELYCATCRSREQHVALESREQRRWLREVTGRVPDGFWMCTRPGCRNVRTYWEDEPFDQPLRMP</sequence>